<dbReference type="InterPro" id="IPR001173">
    <property type="entry name" value="Glyco_trans_2-like"/>
</dbReference>
<dbReference type="Pfam" id="PF00535">
    <property type="entry name" value="Glycos_transf_2"/>
    <property type="match status" value="1"/>
</dbReference>
<reference evidence="2 3" key="1">
    <citation type="submission" date="2020-08" db="EMBL/GenBank/DDBJ databases">
        <title>Genomic Encyclopedia of Archaeal and Bacterial Type Strains, Phase II (KMG-II): from individual species to whole genera.</title>
        <authorList>
            <person name="Goeker M."/>
        </authorList>
    </citation>
    <scope>NUCLEOTIDE SEQUENCE [LARGE SCALE GENOMIC DNA]</scope>
    <source>
        <strain evidence="2 3">DSM 23288</strain>
    </source>
</reference>
<dbReference type="InterPro" id="IPR029044">
    <property type="entry name" value="Nucleotide-diphossugar_trans"/>
</dbReference>
<sequence>MSARQGPANVDVSVLVPVLDESRDIADAVASMTAQEFDGTIEFLFADGRSTDDTRAKLEALAAHDPRIRVFDNPRRGTASGLNVCLREARGTYVVRMDAHTLYPACYVQAGVDRLRDGGAAWVAGPQQPLARGVVARAVVAALSSRLGRGASRRWSRNDAPEAEYELDTGVFCGVWRRADVLAHGGWDEAWPRNQDSELAARFLAAGERIVCLPAMAAQYIPRNSLRALWRQYRAYGSYRVKTAVRHPTSLRRSGLLPPLVVADALASVAAPTRRARRLARLGMLAYGGALAAAAADAARSGHGSDALLVPVALATMHLAHGTGFYGGCRRWGTPWPALANVARRRGATAIAPYAGPVEAPSLHAGDR</sequence>
<dbReference type="Proteomes" id="UP000585272">
    <property type="component" value="Unassembled WGS sequence"/>
</dbReference>
<dbReference type="AlphaFoldDB" id="A0A840IBF4"/>
<evidence type="ECO:0000313" key="2">
    <source>
        <dbReference type="EMBL" id="MBB4661675.1"/>
    </source>
</evidence>
<dbReference type="InterPro" id="IPR050834">
    <property type="entry name" value="Glycosyltransf_2"/>
</dbReference>
<organism evidence="2 3">
    <name type="scientific">Conexibacter arvalis</name>
    <dbReference type="NCBI Taxonomy" id="912552"/>
    <lineage>
        <taxon>Bacteria</taxon>
        <taxon>Bacillati</taxon>
        <taxon>Actinomycetota</taxon>
        <taxon>Thermoleophilia</taxon>
        <taxon>Solirubrobacterales</taxon>
        <taxon>Conexibacteraceae</taxon>
        <taxon>Conexibacter</taxon>
    </lineage>
</organism>
<feature type="domain" description="Glycosyltransferase 2-like" evidence="1">
    <location>
        <begin position="13"/>
        <end position="125"/>
    </location>
</feature>
<comment type="caution">
    <text evidence="2">The sequence shown here is derived from an EMBL/GenBank/DDBJ whole genome shotgun (WGS) entry which is preliminary data.</text>
</comment>
<dbReference type="GO" id="GO:0016740">
    <property type="term" value="F:transferase activity"/>
    <property type="evidence" value="ECO:0007669"/>
    <property type="project" value="UniProtKB-KW"/>
</dbReference>
<dbReference type="EMBL" id="JACHNU010000001">
    <property type="protein sequence ID" value="MBB4661675.1"/>
    <property type="molecule type" value="Genomic_DNA"/>
</dbReference>
<evidence type="ECO:0000259" key="1">
    <source>
        <dbReference type="Pfam" id="PF00535"/>
    </source>
</evidence>
<keyword evidence="2" id="KW-0808">Transferase</keyword>
<keyword evidence="3" id="KW-1185">Reference proteome</keyword>
<dbReference type="Gene3D" id="3.90.550.10">
    <property type="entry name" value="Spore Coat Polysaccharide Biosynthesis Protein SpsA, Chain A"/>
    <property type="match status" value="1"/>
</dbReference>
<evidence type="ECO:0000313" key="3">
    <source>
        <dbReference type="Proteomes" id="UP000585272"/>
    </source>
</evidence>
<dbReference type="SUPFAM" id="SSF53448">
    <property type="entry name" value="Nucleotide-diphospho-sugar transferases"/>
    <property type="match status" value="1"/>
</dbReference>
<dbReference type="PANTHER" id="PTHR43685">
    <property type="entry name" value="GLYCOSYLTRANSFERASE"/>
    <property type="match status" value="1"/>
</dbReference>
<accession>A0A840IBF4</accession>
<dbReference type="RefSeq" id="WP_183340031.1">
    <property type="nucleotide sequence ID" value="NZ_JACHNU010000001.1"/>
</dbReference>
<proteinExistence type="predicted"/>
<protein>
    <submittedName>
        <fullName evidence="2">Glycosyltransferase involved in cell wall biosynthesis</fullName>
    </submittedName>
</protein>
<gene>
    <name evidence="2" type="ORF">BDZ31_001248</name>
</gene>
<name>A0A840IBF4_9ACTN</name>
<dbReference type="PANTHER" id="PTHR43685:SF2">
    <property type="entry name" value="GLYCOSYLTRANSFERASE 2-LIKE DOMAIN-CONTAINING PROTEIN"/>
    <property type="match status" value="1"/>
</dbReference>